<gene>
    <name evidence="1" type="ORF">J4Q44_G00382820</name>
</gene>
<name>A0AAN8Q9K8_9TELE</name>
<reference evidence="1 2" key="1">
    <citation type="submission" date="2021-04" db="EMBL/GenBank/DDBJ databases">
        <authorList>
            <person name="De Guttry C."/>
            <person name="Zahm M."/>
            <person name="Klopp C."/>
            <person name="Cabau C."/>
            <person name="Louis A."/>
            <person name="Berthelot C."/>
            <person name="Parey E."/>
            <person name="Roest Crollius H."/>
            <person name="Montfort J."/>
            <person name="Robinson-Rechavi M."/>
            <person name="Bucao C."/>
            <person name="Bouchez O."/>
            <person name="Gislard M."/>
            <person name="Lluch J."/>
            <person name="Milhes M."/>
            <person name="Lampietro C."/>
            <person name="Lopez Roques C."/>
            <person name="Donnadieu C."/>
            <person name="Braasch I."/>
            <person name="Desvignes T."/>
            <person name="Postlethwait J."/>
            <person name="Bobe J."/>
            <person name="Wedekind C."/>
            <person name="Guiguen Y."/>
        </authorList>
    </citation>
    <scope>NUCLEOTIDE SEQUENCE [LARGE SCALE GENOMIC DNA]</scope>
    <source>
        <strain evidence="1">Cs_M1</strain>
        <tissue evidence="1">Blood</tissue>
    </source>
</reference>
<dbReference type="Proteomes" id="UP001356427">
    <property type="component" value="Unassembled WGS sequence"/>
</dbReference>
<evidence type="ECO:0000313" key="2">
    <source>
        <dbReference type="Proteomes" id="UP001356427"/>
    </source>
</evidence>
<dbReference type="AlphaFoldDB" id="A0AAN8Q9K8"/>
<sequence length="159" mass="17114">MNPKPWIEGLSECGVECVQVGQCVRGDSVEGQSAGWPVQIHSYSVGAGGGDVYGSGLLIVTGRVTVVRAEQTPGLVITSNPTVITPSSPADSFICHSYISLSPTPLYLPVTAPSQTLSTQHLFPDLKSLWVIRIRLLLSPPCHLSVLLRQREVSVYCVW</sequence>
<dbReference type="EMBL" id="JAGTTL010000040">
    <property type="protein sequence ID" value="KAK6291516.1"/>
    <property type="molecule type" value="Genomic_DNA"/>
</dbReference>
<comment type="caution">
    <text evidence="1">The sequence shown here is derived from an EMBL/GenBank/DDBJ whole genome shotgun (WGS) entry which is preliminary data.</text>
</comment>
<proteinExistence type="predicted"/>
<feature type="non-terminal residue" evidence="1">
    <location>
        <position position="159"/>
    </location>
</feature>
<accession>A0AAN8Q9K8</accession>
<keyword evidence="2" id="KW-1185">Reference proteome</keyword>
<organism evidence="1 2">
    <name type="scientific">Coregonus suidteri</name>
    <dbReference type="NCBI Taxonomy" id="861788"/>
    <lineage>
        <taxon>Eukaryota</taxon>
        <taxon>Metazoa</taxon>
        <taxon>Chordata</taxon>
        <taxon>Craniata</taxon>
        <taxon>Vertebrata</taxon>
        <taxon>Euteleostomi</taxon>
        <taxon>Actinopterygii</taxon>
        <taxon>Neopterygii</taxon>
        <taxon>Teleostei</taxon>
        <taxon>Protacanthopterygii</taxon>
        <taxon>Salmoniformes</taxon>
        <taxon>Salmonidae</taxon>
        <taxon>Coregoninae</taxon>
        <taxon>Coregonus</taxon>
    </lineage>
</organism>
<evidence type="ECO:0000313" key="1">
    <source>
        <dbReference type="EMBL" id="KAK6291516.1"/>
    </source>
</evidence>
<protein>
    <submittedName>
        <fullName evidence="1">Uncharacterized protein</fullName>
    </submittedName>
</protein>